<dbReference type="AlphaFoldDB" id="A0A381XNF6"/>
<dbReference type="InterPro" id="IPR010869">
    <property type="entry name" value="DUF1501"/>
</dbReference>
<proteinExistence type="predicted"/>
<evidence type="ECO:0000313" key="1">
    <source>
        <dbReference type="EMBL" id="SVA66228.1"/>
    </source>
</evidence>
<reference evidence="1" key="1">
    <citation type="submission" date="2018-05" db="EMBL/GenBank/DDBJ databases">
        <authorList>
            <person name="Lanie J.A."/>
            <person name="Ng W.-L."/>
            <person name="Kazmierczak K.M."/>
            <person name="Andrzejewski T.M."/>
            <person name="Davidsen T.M."/>
            <person name="Wayne K.J."/>
            <person name="Tettelin H."/>
            <person name="Glass J.I."/>
            <person name="Rusch D."/>
            <person name="Podicherti R."/>
            <person name="Tsui H.-C.T."/>
            <person name="Winkler M.E."/>
        </authorList>
    </citation>
    <scope>NUCLEOTIDE SEQUENCE</scope>
</reference>
<dbReference type="Gene3D" id="3.40.720.10">
    <property type="entry name" value="Alkaline Phosphatase, subunit A"/>
    <property type="match status" value="1"/>
</dbReference>
<accession>A0A381XNF6</accession>
<name>A0A381XNF6_9ZZZZ</name>
<dbReference type="InterPro" id="IPR017850">
    <property type="entry name" value="Alkaline_phosphatase_core_sf"/>
</dbReference>
<organism evidence="1">
    <name type="scientific">marine metagenome</name>
    <dbReference type="NCBI Taxonomy" id="408172"/>
    <lineage>
        <taxon>unclassified sequences</taxon>
        <taxon>metagenomes</taxon>
        <taxon>ecological metagenomes</taxon>
    </lineage>
</organism>
<dbReference type="Pfam" id="PF07394">
    <property type="entry name" value="DUF1501"/>
    <property type="match status" value="1"/>
</dbReference>
<protein>
    <submittedName>
        <fullName evidence="1">Uncharacterized protein</fullName>
    </submittedName>
</protein>
<dbReference type="EMBL" id="UINC01015789">
    <property type="protein sequence ID" value="SVA66228.1"/>
    <property type="molecule type" value="Genomic_DNA"/>
</dbReference>
<dbReference type="PANTHER" id="PTHR43737:SF1">
    <property type="entry name" value="DUF1501 DOMAIN-CONTAINING PROTEIN"/>
    <property type="match status" value="1"/>
</dbReference>
<gene>
    <name evidence="1" type="ORF">METZ01_LOCUS119082</name>
</gene>
<dbReference type="SUPFAM" id="SSF53649">
    <property type="entry name" value="Alkaline phosphatase-like"/>
    <property type="match status" value="1"/>
</dbReference>
<dbReference type="PANTHER" id="PTHR43737">
    <property type="entry name" value="BLL7424 PROTEIN"/>
    <property type="match status" value="1"/>
</dbReference>
<sequence length="455" mass="50305">MLQKSSAGFGALALAGLLGEEAKAASSEHPLATRASHYPAKAKRIIFLFMHGGVSQVDTFDYRPALQRDSGKPYPGKKPRIVSSATGNLVASPYSFKKHGQCGRWASEIFPQIASMSDELCYIKSMYGSNSRHGSALLELHTGSDTFIRPSMGSWLNYGLGFENQNLPGYITFKPTGTHGGMNAWSSAFLPAHYHGVQIGTKATPIAKAKIPFIDNNGKPLSHQRRELDLLAKINREHLSQSGYDDKLEARINSFELAFRMQAAAPEIQNIDNESEATKKLYGLDDPKTRDFGRQCLMARRYSEAGVRFVQCSQGYWDAHSGLKNNHRDIAGKVDKPIAGLLTDLKSRGLLEDTLVLWGTEFGRTPVGQGSDGRDHNPHAMTFFLAGAGVRSGIAYGSTDDHGYYSTENRVHFHDLHATILHLFGLDHKRLTYRYAGRDFRLTDIYGEVIHDILA</sequence>